<reference evidence="10 11" key="1">
    <citation type="journal article" date="2007" name="Nature">
        <title>The medaka draft genome and insights into vertebrate genome evolution.</title>
        <authorList>
            <person name="Kasahara M."/>
            <person name="Naruse K."/>
            <person name="Sasaki S."/>
            <person name="Nakatani Y."/>
            <person name="Qu W."/>
            <person name="Ahsan B."/>
            <person name="Yamada T."/>
            <person name="Nagayasu Y."/>
            <person name="Doi K."/>
            <person name="Kasai Y."/>
            <person name="Jindo T."/>
            <person name="Kobayashi D."/>
            <person name="Shimada A."/>
            <person name="Toyoda A."/>
            <person name="Kuroki Y."/>
            <person name="Fujiyama A."/>
            <person name="Sasaki T."/>
            <person name="Shimizu A."/>
            <person name="Asakawa S."/>
            <person name="Shimizu N."/>
            <person name="Hashimoto S."/>
            <person name="Yang J."/>
            <person name="Lee Y."/>
            <person name="Matsushima K."/>
            <person name="Sugano S."/>
            <person name="Sakaizumi M."/>
            <person name="Narita T."/>
            <person name="Ohishi K."/>
            <person name="Haga S."/>
            <person name="Ohta F."/>
            <person name="Nomoto H."/>
            <person name="Nogata K."/>
            <person name="Morishita T."/>
            <person name="Endo T."/>
            <person name="Shin-I T."/>
            <person name="Takeda H."/>
            <person name="Morishita S."/>
            <person name="Kohara Y."/>
        </authorList>
    </citation>
    <scope>NUCLEOTIDE SEQUENCE [LARGE SCALE GENOMIC DNA]</scope>
    <source>
        <strain evidence="10 11">Hd-rR</strain>
    </source>
</reference>
<keyword evidence="4" id="KW-0862">Zinc</keyword>
<dbReference type="InterPro" id="IPR019787">
    <property type="entry name" value="Znf_PHD-finger"/>
</dbReference>
<feature type="region of interest" description="Disordered" evidence="7">
    <location>
        <begin position="966"/>
        <end position="1090"/>
    </location>
</feature>
<reference evidence="10" key="2">
    <citation type="submission" date="2025-08" db="UniProtKB">
        <authorList>
            <consortium name="Ensembl"/>
        </authorList>
    </citation>
    <scope>IDENTIFICATION</scope>
    <source>
        <strain evidence="10">Hd-rR</strain>
    </source>
</reference>
<dbReference type="Pfam" id="PF15612">
    <property type="entry name" value="WHIM1"/>
    <property type="match status" value="1"/>
</dbReference>
<dbReference type="STRING" id="8090.ENSORLP00000030371"/>
<feature type="compositionally biased region" description="Acidic residues" evidence="7">
    <location>
        <begin position="1074"/>
        <end position="1090"/>
    </location>
</feature>
<dbReference type="InterPro" id="IPR011011">
    <property type="entry name" value="Znf_FYVE_PHD"/>
</dbReference>
<reference evidence="10" key="3">
    <citation type="submission" date="2025-09" db="UniProtKB">
        <authorList>
            <consortium name="Ensembl"/>
        </authorList>
    </citation>
    <scope>IDENTIFICATION</scope>
    <source>
        <strain evidence="10">Hd-rR</strain>
    </source>
</reference>
<dbReference type="InterPro" id="IPR028942">
    <property type="entry name" value="WHIM1_dom"/>
</dbReference>
<dbReference type="PANTHER" id="PTHR14296">
    <property type="entry name" value="REMODELING AND SPACING FACTOR 1"/>
    <property type="match status" value="1"/>
</dbReference>
<feature type="compositionally biased region" description="Basic and acidic residues" evidence="7">
    <location>
        <begin position="559"/>
        <end position="582"/>
    </location>
</feature>
<feature type="compositionally biased region" description="Polar residues" evidence="7">
    <location>
        <begin position="348"/>
        <end position="359"/>
    </location>
</feature>
<feature type="domain" description="PHD-type" evidence="8">
    <location>
        <begin position="832"/>
        <end position="882"/>
    </location>
</feature>
<dbReference type="PROSITE" id="PS50827">
    <property type="entry name" value="DDT"/>
    <property type="match status" value="1"/>
</dbReference>
<evidence type="ECO:0000313" key="11">
    <source>
        <dbReference type="Proteomes" id="UP000001038"/>
    </source>
</evidence>
<comment type="subcellular location">
    <subcellularLocation>
        <location evidence="1">Nucleus</location>
    </subcellularLocation>
</comment>
<accession>A0A3B3HF14</accession>
<keyword evidence="11" id="KW-1185">Reference proteome</keyword>
<evidence type="ECO:0000256" key="6">
    <source>
        <dbReference type="PROSITE-ProRule" id="PRU00146"/>
    </source>
</evidence>
<feature type="compositionally biased region" description="Low complexity" evidence="7">
    <location>
        <begin position="1033"/>
        <end position="1044"/>
    </location>
</feature>
<dbReference type="SMART" id="SM00249">
    <property type="entry name" value="PHD"/>
    <property type="match status" value="1"/>
</dbReference>
<feature type="compositionally biased region" description="Acidic residues" evidence="7">
    <location>
        <begin position="994"/>
        <end position="1030"/>
    </location>
</feature>
<feature type="compositionally biased region" description="Basic and acidic residues" evidence="7">
    <location>
        <begin position="666"/>
        <end position="676"/>
    </location>
</feature>
<feature type="compositionally biased region" description="Basic residues" evidence="7">
    <location>
        <begin position="791"/>
        <end position="800"/>
    </location>
</feature>
<feature type="compositionally biased region" description="Basic residues" evidence="7">
    <location>
        <begin position="1061"/>
        <end position="1070"/>
    </location>
</feature>
<dbReference type="GeneTree" id="ENSGT00530000064411"/>
<evidence type="ECO:0008006" key="12">
    <source>
        <dbReference type="Google" id="ProtNLM"/>
    </source>
</evidence>
<evidence type="ECO:0000259" key="9">
    <source>
        <dbReference type="PROSITE" id="PS50827"/>
    </source>
</evidence>
<dbReference type="Gene3D" id="3.30.40.10">
    <property type="entry name" value="Zinc/RING finger domain, C3HC4 (zinc finger)"/>
    <property type="match status" value="1"/>
</dbReference>
<feature type="compositionally biased region" description="Polar residues" evidence="7">
    <location>
        <begin position="264"/>
        <end position="279"/>
    </location>
</feature>
<dbReference type="Bgee" id="ENSORLG00000028843">
    <property type="expression patterns" value="Expressed in blastula and 14 other cell types or tissues"/>
</dbReference>
<feature type="compositionally biased region" description="Basic and acidic residues" evidence="7">
    <location>
        <begin position="624"/>
        <end position="651"/>
    </location>
</feature>
<dbReference type="CDD" id="cd15543">
    <property type="entry name" value="PHD_RSF1"/>
    <property type="match status" value="1"/>
</dbReference>
<feature type="compositionally biased region" description="Basic and acidic residues" evidence="7">
    <location>
        <begin position="432"/>
        <end position="457"/>
    </location>
</feature>
<dbReference type="PROSITE" id="PS01359">
    <property type="entry name" value="ZF_PHD_1"/>
    <property type="match status" value="1"/>
</dbReference>
<dbReference type="InterPro" id="IPR028938">
    <property type="entry name" value="Rsf1-like"/>
</dbReference>
<dbReference type="InterPro" id="IPR001965">
    <property type="entry name" value="Znf_PHD"/>
</dbReference>
<feature type="domain" description="DDT" evidence="9">
    <location>
        <begin position="12"/>
        <end position="73"/>
    </location>
</feature>
<feature type="compositionally biased region" description="Basic and acidic residues" evidence="7">
    <location>
        <begin position="229"/>
        <end position="248"/>
    </location>
</feature>
<dbReference type="GO" id="GO:0031213">
    <property type="term" value="C:RSF complex"/>
    <property type="evidence" value="ECO:0000318"/>
    <property type="project" value="GO_Central"/>
</dbReference>
<dbReference type="GO" id="GO:0008270">
    <property type="term" value="F:zinc ion binding"/>
    <property type="evidence" value="ECO:0007669"/>
    <property type="project" value="UniProtKB-KW"/>
</dbReference>
<name>A0A3B3HF14_ORYLA</name>
<feature type="compositionally biased region" description="Basic and acidic residues" evidence="7">
    <location>
        <begin position="499"/>
        <end position="523"/>
    </location>
</feature>
<feature type="compositionally biased region" description="Basic and acidic residues" evidence="7">
    <location>
        <begin position="480"/>
        <end position="490"/>
    </location>
</feature>
<dbReference type="Proteomes" id="UP000001038">
    <property type="component" value="Chromosome 14"/>
</dbReference>
<dbReference type="InterPro" id="IPR018501">
    <property type="entry name" value="DDT_dom"/>
</dbReference>
<protein>
    <recommendedName>
        <fullName evidence="12">Remodeling and spacing factor 1b, tandem duplicate 1</fullName>
    </recommendedName>
</protein>
<organism evidence="10 11">
    <name type="scientific">Oryzias latipes</name>
    <name type="common">Japanese rice fish</name>
    <name type="synonym">Japanese killifish</name>
    <dbReference type="NCBI Taxonomy" id="8090"/>
    <lineage>
        <taxon>Eukaryota</taxon>
        <taxon>Metazoa</taxon>
        <taxon>Chordata</taxon>
        <taxon>Craniata</taxon>
        <taxon>Vertebrata</taxon>
        <taxon>Euteleostomi</taxon>
        <taxon>Actinopterygii</taxon>
        <taxon>Neopterygii</taxon>
        <taxon>Teleostei</taxon>
        <taxon>Neoteleostei</taxon>
        <taxon>Acanthomorphata</taxon>
        <taxon>Ovalentaria</taxon>
        <taxon>Atherinomorphae</taxon>
        <taxon>Beloniformes</taxon>
        <taxon>Adrianichthyidae</taxon>
        <taxon>Oryziinae</taxon>
        <taxon>Oryzias</taxon>
    </lineage>
</organism>
<feature type="compositionally biased region" description="Basic and acidic residues" evidence="7">
    <location>
        <begin position="360"/>
        <end position="388"/>
    </location>
</feature>
<evidence type="ECO:0000256" key="1">
    <source>
        <dbReference type="ARBA" id="ARBA00004123"/>
    </source>
</evidence>
<feature type="region of interest" description="Disordered" evidence="7">
    <location>
        <begin position="938"/>
        <end position="957"/>
    </location>
</feature>
<keyword evidence="5" id="KW-0539">Nucleus</keyword>
<proteinExistence type="predicted"/>
<dbReference type="AlphaFoldDB" id="A0A3B3HF14"/>
<keyword evidence="2" id="KW-0479">Metal-binding</keyword>
<feature type="region of interest" description="Disordered" evidence="7">
    <location>
        <begin position="202"/>
        <end position="318"/>
    </location>
</feature>
<dbReference type="InterPro" id="IPR019786">
    <property type="entry name" value="Zinc_finger_PHD-type_CS"/>
</dbReference>
<feature type="region of interest" description="Disordered" evidence="7">
    <location>
        <begin position="340"/>
        <end position="832"/>
    </location>
</feature>
<dbReference type="PROSITE" id="PS50016">
    <property type="entry name" value="ZF_PHD_2"/>
    <property type="match status" value="1"/>
</dbReference>
<dbReference type="PANTHER" id="PTHR14296:SF18">
    <property type="entry name" value="REMODELING AND SPACING FACTOR 1 ISOFORM X1"/>
    <property type="match status" value="1"/>
</dbReference>
<evidence type="ECO:0000256" key="4">
    <source>
        <dbReference type="ARBA" id="ARBA00022833"/>
    </source>
</evidence>
<keyword evidence="3 6" id="KW-0863">Zinc-finger</keyword>
<feature type="compositionally biased region" description="Basic and acidic residues" evidence="7">
    <location>
        <begin position="691"/>
        <end position="716"/>
    </location>
</feature>
<evidence type="ECO:0000256" key="3">
    <source>
        <dbReference type="ARBA" id="ARBA00022771"/>
    </source>
</evidence>
<dbReference type="GO" id="GO:0045892">
    <property type="term" value="P:negative regulation of DNA-templated transcription"/>
    <property type="evidence" value="ECO:0000318"/>
    <property type="project" value="GO_Central"/>
</dbReference>
<evidence type="ECO:0000256" key="2">
    <source>
        <dbReference type="ARBA" id="ARBA00022723"/>
    </source>
</evidence>
<dbReference type="Pfam" id="PF00628">
    <property type="entry name" value="PHD"/>
    <property type="match status" value="1"/>
</dbReference>
<evidence type="ECO:0000313" key="10">
    <source>
        <dbReference type="Ensembl" id="ENSORLP00000030371.1"/>
    </source>
</evidence>
<evidence type="ECO:0000256" key="7">
    <source>
        <dbReference type="SAM" id="MobiDB-lite"/>
    </source>
</evidence>
<feature type="compositionally biased region" description="Acidic residues" evidence="7">
    <location>
        <begin position="758"/>
        <end position="771"/>
    </location>
</feature>
<feature type="compositionally biased region" description="Acidic residues" evidence="7">
    <location>
        <begin position="809"/>
        <end position="830"/>
    </location>
</feature>
<gene>
    <name evidence="10" type="primary">rsf1b.1</name>
</gene>
<evidence type="ECO:0000259" key="8">
    <source>
        <dbReference type="PROSITE" id="PS50016"/>
    </source>
</evidence>
<dbReference type="Ensembl" id="ENSORLT00000029236.1">
    <property type="protein sequence ID" value="ENSORLP00000030371.1"/>
    <property type="gene ID" value="ENSORLG00000028843.1"/>
</dbReference>
<sequence length="1090" mass="121429">MAASAATATSSPGLCPNYAVICSFLERYGALLDLPELTFPQLERYLQDTSTVPKLLVDLHVKLLRKIGKSVTADRWEKYLVKVCQEFNMTWAWELEEKGYKQMPMESKTGILKFLCESQFDENVKFKTAINDEDPDKMRLQPIGRDKDGQMYWYQQDQDNNVRLYIEEQDDLDGASWKCIVRRVGKRMSKLVPLNLVSCSADDARKTEDTSDEEHEDSKKGVCPISSKSKSDEEAATQKDELKPEGAEVKSSLNGVVESKAESDVSSENVSMEAQTIKQESADVWDVKSNSTETPPTYETTSVKTEKAEELKKSSSEEIQQALKNEAKIPLKKRGMKFSEDLERNGSIGVQTPTVCNQKEVSKEVSPETPEKFQRLSDHVNGEVEPSLHKAAAGEEMGNKEAANENVPPAAEEDGAKSRKVEANTAEAEQEVASHQEDTRTTHSVQEETKAENREGPESPLAPLGETRPCKETNSPGNDINREPKMDQSCESRTPPLKKTSETESNDLKLSHGVTSKETESKIPQENVETEPESEPPQSQTEKDTKGTQRAQAGEETSAEQKRPEGNDESDKTEGKTDKSEPSESSDGITDTPGAEKSRTSVDCDNGTTPDAAKAGDCPPEEASAVKDDLRKLQEDVKTQTESGQEEKKETPEEEEKPSGPAEATKVTDKKTEPPKEQAAPELKVAPAERPPSEGRGEVPGEGDAGSKELSPDRSDSNTGMCLRRSPRISRPTSKAVEIQDKKSEKVPVCAAQKDDKEKEEEEGEEEEEEEVKTVERKPKEKRAEQEGQHKSKVRPKKRPNTPDKENSDGESSDEEEENSSTSSDDDLPPNDDPCKHCGLPNHPELILLCDSCDSGYHTACLRPPLMIIPDGEWFCPPCQHKQLCDKLEEQLLNLDAALKKKERAERSFLVFVHFFLSCRFDEFDEAIEEAIEEDIKEAEGGGAGRGKDMANITGHRGKDISTILQAEEGKENGRPPRPSAGQRRKKRRRLNDLDSDSTVDEEESEDEFCLSESSEEEFVVSENESEAETDPGSNNSDFGSNSSRRLHSSSRSRKLEPQRRSSRKRRRPRGYSDDEEEETDEEEEDEIGK</sequence>
<dbReference type="InterPro" id="IPR013083">
    <property type="entry name" value="Znf_RING/FYVE/PHD"/>
</dbReference>
<feature type="compositionally biased region" description="Low complexity" evidence="7">
    <location>
        <begin position="291"/>
        <end position="302"/>
    </location>
</feature>
<dbReference type="InParanoid" id="A0A3B3HF14"/>
<dbReference type="GO" id="GO:0042393">
    <property type="term" value="F:histone binding"/>
    <property type="evidence" value="ECO:0000318"/>
    <property type="project" value="GO_Central"/>
</dbReference>
<feature type="compositionally biased region" description="Basic and acidic residues" evidence="7">
    <location>
        <begin position="304"/>
        <end position="316"/>
    </location>
</feature>
<feature type="compositionally biased region" description="Basic and acidic residues" evidence="7">
    <location>
        <begin position="772"/>
        <end position="790"/>
    </location>
</feature>
<evidence type="ECO:0000256" key="5">
    <source>
        <dbReference type="ARBA" id="ARBA00023242"/>
    </source>
</evidence>
<dbReference type="SUPFAM" id="SSF57903">
    <property type="entry name" value="FYVE/PHD zinc finger"/>
    <property type="match status" value="1"/>
</dbReference>